<evidence type="ECO:0000313" key="4">
    <source>
        <dbReference type="Proteomes" id="UP000321805"/>
    </source>
</evidence>
<feature type="domain" description="Trehalase-like N-terminal" evidence="2">
    <location>
        <begin position="12"/>
        <end position="166"/>
    </location>
</feature>
<proteinExistence type="predicted"/>
<sequence length="601" mass="64968">MDRTPVRIDGYAPIADYAAIGNKRTVALVAADGSVDWFCPGGFGAPSALGALLDSADGGTFALAPTEAYTVQRRYLPGTNVLQSTFTTARGSVRITDAMSLPATRALDFTEIIRLVDGLGGEVPMGWAVRPRFDYGRTRGEVVHRGGVPVIVGGQQMLAVQAHGAGIAEGAHGNVHGTFTCAAGTNAVLALSAFTVGPLAYADAEQLRSRVDATVAHWEQWTQGCTYDGPWRGAVLRSALALDLMVDEQRGAIIAAPTMGLPERIGGARNYDYRYAWLRDGNLTLEAMLRLGFVDQVHASLRWMFHTTAHTHPRVQPMYRVDGRGVPDGHDLDHLHGYRGSRPVTRGNAARSQLQLGCYGDIFDMAWHYVEAGNALDAGVGVRMAELADYVCLVWDRPDAGLWELDDQQHFTQSKLGCELTLKRAQQLAERDMLPRDRVDRWAATQAAIQRFVRERCWSDRLKAYTRAADSEELDAAVLLASRGSFLADEPSRLSSTIDAVLLHLGVDGGPLIYRYTGMAGQEGAFLACSFWAAEALARCGRGDEGAAMFESLLAVSNDVGLYSEEIDAATGTLLGNMPQALTHLALINAADVCGRDRSGR</sequence>
<protein>
    <submittedName>
        <fullName evidence="3">Glycoside hydrolase family 15 protein</fullName>
    </submittedName>
</protein>
<dbReference type="InterPro" id="IPR012341">
    <property type="entry name" value="6hp_glycosidase-like_sf"/>
</dbReference>
<keyword evidence="3" id="KW-0378">Hydrolase</keyword>
<accession>A0A5B8U5S3</accession>
<dbReference type="RefSeq" id="WP_146919549.1">
    <property type="nucleotide sequence ID" value="NZ_CP042430.1"/>
</dbReference>
<dbReference type="InterPro" id="IPR008928">
    <property type="entry name" value="6-hairpin_glycosidase_sf"/>
</dbReference>
<dbReference type="KEGG" id="bsol:FSW04_12110"/>
<evidence type="ECO:0000259" key="1">
    <source>
        <dbReference type="Pfam" id="PF00723"/>
    </source>
</evidence>
<feature type="domain" description="GH15-like" evidence="1">
    <location>
        <begin position="232"/>
        <end position="591"/>
    </location>
</feature>
<dbReference type="EMBL" id="CP042430">
    <property type="protein sequence ID" value="QEC48235.1"/>
    <property type="molecule type" value="Genomic_DNA"/>
</dbReference>
<dbReference type="Pfam" id="PF19291">
    <property type="entry name" value="TREH_N"/>
    <property type="match status" value="1"/>
</dbReference>
<evidence type="ECO:0000259" key="2">
    <source>
        <dbReference type="Pfam" id="PF19291"/>
    </source>
</evidence>
<dbReference type="Gene3D" id="1.50.10.10">
    <property type="match status" value="1"/>
</dbReference>
<organism evidence="3 4">
    <name type="scientific">Baekduia soli</name>
    <dbReference type="NCBI Taxonomy" id="496014"/>
    <lineage>
        <taxon>Bacteria</taxon>
        <taxon>Bacillati</taxon>
        <taxon>Actinomycetota</taxon>
        <taxon>Thermoleophilia</taxon>
        <taxon>Solirubrobacterales</taxon>
        <taxon>Baekduiaceae</taxon>
        <taxon>Baekduia</taxon>
    </lineage>
</organism>
<dbReference type="AlphaFoldDB" id="A0A5B8U5S3"/>
<dbReference type="Proteomes" id="UP000321805">
    <property type="component" value="Chromosome"/>
</dbReference>
<dbReference type="InterPro" id="IPR045582">
    <property type="entry name" value="Trehalase-like_N"/>
</dbReference>
<dbReference type="SUPFAM" id="SSF48208">
    <property type="entry name" value="Six-hairpin glycosidases"/>
    <property type="match status" value="1"/>
</dbReference>
<name>A0A5B8U5S3_9ACTN</name>
<dbReference type="PANTHER" id="PTHR31616:SF0">
    <property type="entry name" value="GLUCAN 1,4-ALPHA-GLUCOSIDASE"/>
    <property type="match status" value="1"/>
</dbReference>
<dbReference type="PANTHER" id="PTHR31616">
    <property type="entry name" value="TREHALASE"/>
    <property type="match status" value="1"/>
</dbReference>
<dbReference type="GO" id="GO:0005975">
    <property type="term" value="P:carbohydrate metabolic process"/>
    <property type="evidence" value="ECO:0007669"/>
    <property type="project" value="InterPro"/>
</dbReference>
<keyword evidence="4" id="KW-1185">Reference proteome</keyword>
<dbReference type="OrthoDB" id="3902805at2"/>
<evidence type="ECO:0000313" key="3">
    <source>
        <dbReference type="EMBL" id="QEC48235.1"/>
    </source>
</evidence>
<gene>
    <name evidence="3" type="ORF">FSW04_12110</name>
</gene>
<reference evidence="3 4" key="1">
    <citation type="journal article" date="2018" name="J. Microbiol.">
        <title>Baekduia soli gen. nov., sp. nov., a novel bacterium isolated from the soil of Baekdu Mountain and proposal of a novel family name, Baekduiaceae fam. nov.</title>
        <authorList>
            <person name="An D.S."/>
            <person name="Siddiqi M.Z."/>
            <person name="Kim K.H."/>
            <person name="Yu H.S."/>
            <person name="Im W.T."/>
        </authorList>
    </citation>
    <scope>NUCLEOTIDE SEQUENCE [LARGE SCALE GENOMIC DNA]</scope>
    <source>
        <strain evidence="3 4">BR7-21</strain>
    </source>
</reference>
<dbReference type="GO" id="GO:0004553">
    <property type="term" value="F:hydrolase activity, hydrolyzing O-glycosyl compounds"/>
    <property type="evidence" value="ECO:0007669"/>
    <property type="project" value="TreeGrafter"/>
</dbReference>
<dbReference type="InterPro" id="IPR011613">
    <property type="entry name" value="GH15-like"/>
</dbReference>
<dbReference type="Pfam" id="PF00723">
    <property type="entry name" value="Glyco_hydro_15"/>
    <property type="match status" value="1"/>
</dbReference>